<dbReference type="OrthoDB" id="9988524at2759"/>
<evidence type="ECO:0000313" key="3">
    <source>
        <dbReference type="Proteomes" id="UP000674179"/>
    </source>
</evidence>
<dbReference type="Proteomes" id="UP000674179">
    <property type="component" value="Chromosome 22"/>
</dbReference>
<dbReference type="InterPro" id="IPR026893">
    <property type="entry name" value="Tyr/Ser_Pase_IphP-type"/>
</dbReference>
<dbReference type="InterPro" id="IPR029021">
    <property type="entry name" value="Prot-tyrosine_phosphatase-like"/>
</dbReference>
<dbReference type="GO" id="GO:0004721">
    <property type="term" value="F:phosphoprotein phosphatase activity"/>
    <property type="evidence" value="ECO:0007669"/>
    <property type="project" value="InterPro"/>
</dbReference>
<protein>
    <recommendedName>
        <fullName evidence="1">Tyrosine specific protein phosphatases domain-containing protein</fullName>
    </recommendedName>
</protein>
<reference evidence="2 3" key="1">
    <citation type="submission" date="2021-02" db="EMBL/GenBank/DDBJ databases">
        <title>Leishmania (Mundinia) enrietti genome sequencing and assembly.</title>
        <authorList>
            <person name="Almutairi H."/>
            <person name="Gatherer D."/>
        </authorList>
    </citation>
    <scope>NUCLEOTIDE SEQUENCE [LARGE SCALE GENOMIC DNA]</scope>
    <source>
        <strain evidence="2">CUR178</strain>
    </source>
</reference>
<proteinExistence type="predicted"/>
<accession>A0A836GUX3</accession>
<dbReference type="Gene3D" id="3.90.190.10">
    <property type="entry name" value="Protein tyrosine phosphatase superfamily"/>
    <property type="match status" value="1"/>
</dbReference>
<dbReference type="PROSITE" id="PS00383">
    <property type="entry name" value="TYR_PHOSPHATASE_1"/>
    <property type="match status" value="1"/>
</dbReference>
<dbReference type="InterPro" id="IPR000387">
    <property type="entry name" value="Tyr_Pase_dom"/>
</dbReference>
<dbReference type="PROSITE" id="PS50056">
    <property type="entry name" value="TYR_PHOSPHATASE_2"/>
    <property type="match status" value="1"/>
</dbReference>
<dbReference type="SUPFAM" id="SSF52799">
    <property type="entry name" value="(Phosphotyrosine protein) phosphatases II"/>
    <property type="match status" value="1"/>
</dbReference>
<evidence type="ECO:0000313" key="2">
    <source>
        <dbReference type="EMBL" id="KAG5479559.1"/>
    </source>
</evidence>
<dbReference type="AlphaFoldDB" id="A0A836GUX3"/>
<evidence type="ECO:0000259" key="1">
    <source>
        <dbReference type="PROSITE" id="PS50056"/>
    </source>
</evidence>
<keyword evidence="3" id="KW-1185">Reference proteome</keyword>
<organism evidence="2 3">
    <name type="scientific">Leishmania enriettii</name>
    <dbReference type="NCBI Taxonomy" id="5663"/>
    <lineage>
        <taxon>Eukaryota</taxon>
        <taxon>Discoba</taxon>
        <taxon>Euglenozoa</taxon>
        <taxon>Kinetoplastea</taxon>
        <taxon>Metakinetoplastina</taxon>
        <taxon>Trypanosomatida</taxon>
        <taxon>Trypanosomatidae</taxon>
        <taxon>Leishmaniinae</taxon>
        <taxon>Leishmania</taxon>
    </lineage>
</organism>
<dbReference type="EMBL" id="JAFHKP010000022">
    <property type="protein sequence ID" value="KAG5479559.1"/>
    <property type="molecule type" value="Genomic_DNA"/>
</dbReference>
<comment type="caution">
    <text evidence="2">The sequence shown here is derived from an EMBL/GenBank/DDBJ whole genome shotgun (WGS) entry which is preliminary data.</text>
</comment>
<dbReference type="Pfam" id="PF13350">
    <property type="entry name" value="Y_phosphatase3"/>
    <property type="match status" value="1"/>
</dbReference>
<sequence>MPSHERVIAVPGLQNYRDLGGYRTRDGKHVVKYKHIYRADNVGDVTPEGKKMLVKKLRLQYIFDFRGLEEKARSPYTFAEVLYFSIPIETSLFSDGVLSKPSLDQPSAEALLHRVAITFLIDFKDAYKNFFNLLISEVKGKPAVFHCTAGKDRTGIAAALLLTALDVPAETVMEDFMLTNQCCAPPPYQAMQVGNCTVSQGAAEVLSRAHAFFLEVCFGEVCKRYGTVKAYMEAELGLGAKELGKLRGYYVRPTSSLS</sequence>
<dbReference type="KEGG" id="lenr:94170565"/>
<dbReference type="GeneID" id="94170565"/>
<name>A0A836GUX3_LEIEN</name>
<dbReference type="RefSeq" id="XP_067693088.1">
    <property type="nucleotide sequence ID" value="XM_067835055.1"/>
</dbReference>
<feature type="domain" description="Tyrosine specific protein phosphatases" evidence="1">
    <location>
        <begin position="128"/>
        <end position="174"/>
    </location>
</feature>
<dbReference type="InterPro" id="IPR016130">
    <property type="entry name" value="Tyr_Pase_AS"/>
</dbReference>
<gene>
    <name evidence="2" type="ORF">CUR178_03320</name>
</gene>